<dbReference type="Gene3D" id="3.40.50.300">
    <property type="entry name" value="P-loop containing nucleotide triphosphate hydrolases"/>
    <property type="match status" value="1"/>
</dbReference>
<evidence type="ECO:0000259" key="9">
    <source>
        <dbReference type="PROSITE" id="PS50929"/>
    </source>
</evidence>
<comment type="subcellular location">
    <subcellularLocation>
        <location evidence="1">Cell membrane</location>
        <topology evidence="1">Multi-pass membrane protein</topology>
    </subcellularLocation>
</comment>
<dbReference type="Gene3D" id="1.20.1560.10">
    <property type="entry name" value="ABC transporter type 1, transmembrane domain"/>
    <property type="match status" value="1"/>
</dbReference>
<evidence type="ECO:0000259" key="8">
    <source>
        <dbReference type="PROSITE" id="PS50893"/>
    </source>
</evidence>
<feature type="domain" description="ABC transmembrane type-1" evidence="9">
    <location>
        <begin position="37"/>
        <end position="315"/>
    </location>
</feature>
<dbReference type="InterPro" id="IPR036640">
    <property type="entry name" value="ABC1_TM_sf"/>
</dbReference>
<dbReference type="SUPFAM" id="SSF52540">
    <property type="entry name" value="P-loop containing nucleoside triphosphate hydrolases"/>
    <property type="match status" value="1"/>
</dbReference>
<dbReference type="Proteomes" id="UP001597542">
    <property type="component" value="Unassembled WGS sequence"/>
</dbReference>
<keyword evidence="2 7" id="KW-0812">Transmembrane</keyword>
<evidence type="ECO:0000256" key="6">
    <source>
        <dbReference type="ARBA" id="ARBA00023136"/>
    </source>
</evidence>
<dbReference type="EMBL" id="JBHUKQ010000006">
    <property type="protein sequence ID" value="MFD2480082.1"/>
    <property type="molecule type" value="Genomic_DNA"/>
</dbReference>
<dbReference type="InterPro" id="IPR027417">
    <property type="entry name" value="P-loop_NTPase"/>
</dbReference>
<evidence type="ECO:0000256" key="4">
    <source>
        <dbReference type="ARBA" id="ARBA00022840"/>
    </source>
</evidence>
<dbReference type="InterPro" id="IPR003439">
    <property type="entry name" value="ABC_transporter-like_ATP-bd"/>
</dbReference>
<evidence type="ECO:0000313" key="11">
    <source>
        <dbReference type="Proteomes" id="UP001597542"/>
    </source>
</evidence>
<evidence type="ECO:0000256" key="5">
    <source>
        <dbReference type="ARBA" id="ARBA00022989"/>
    </source>
</evidence>
<dbReference type="InterPro" id="IPR017871">
    <property type="entry name" value="ABC_transporter-like_CS"/>
</dbReference>
<dbReference type="SUPFAM" id="SSF90123">
    <property type="entry name" value="ABC transporter transmembrane region"/>
    <property type="match status" value="1"/>
</dbReference>
<dbReference type="PROSITE" id="PS50929">
    <property type="entry name" value="ABC_TM1F"/>
    <property type="match status" value="1"/>
</dbReference>
<evidence type="ECO:0000256" key="7">
    <source>
        <dbReference type="SAM" id="Phobius"/>
    </source>
</evidence>
<accession>A0ABW5HTL9</accession>
<evidence type="ECO:0000256" key="3">
    <source>
        <dbReference type="ARBA" id="ARBA00022741"/>
    </source>
</evidence>
<organism evidence="10 11">
    <name type="scientific">Amycolatopsis albidoflavus</name>
    <dbReference type="NCBI Taxonomy" id="102226"/>
    <lineage>
        <taxon>Bacteria</taxon>
        <taxon>Bacillati</taxon>
        <taxon>Actinomycetota</taxon>
        <taxon>Actinomycetes</taxon>
        <taxon>Pseudonocardiales</taxon>
        <taxon>Pseudonocardiaceae</taxon>
        <taxon>Amycolatopsis</taxon>
    </lineage>
</organism>
<keyword evidence="6 7" id="KW-0472">Membrane</keyword>
<dbReference type="SMART" id="SM00382">
    <property type="entry name" value="AAA"/>
    <property type="match status" value="1"/>
</dbReference>
<dbReference type="GO" id="GO:0005524">
    <property type="term" value="F:ATP binding"/>
    <property type="evidence" value="ECO:0007669"/>
    <property type="project" value="UniProtKB-KW"/>
</dbReference>
<protein>
    <submittedName>
        <fullName evidence="10">ABC transporter ATP-binding protein</fullName>
    </submittedName>
</protein>
<dbReference type="PANTHER" id="PTHR43394">
    <property type="entry name" value="ATP-DEPENDENT PERMEASE MDL1, MITOCHONDRIAL"/>
    <property type="match status" value="1"/>
</dbReference>
<dbReference type="Pfam" id="PF00664">
    <property type="entry name" value="ABC_membrane"/>
    <property type="match status" value="1"/>
</dbReference>
<feature type="transmembrane region" description="Helical" evidence="7">
    <location>
        <begin position="73"/>
        <end position="93"/>
    </location>
</feature>
<dbReference type="InterPro" id="IPR011527">
    <property type="entry name" value="ABC1_TM_dom"/>
</dbReference>
<keyword evidence="11" id="KW-1185">Reference proteome</keyword>
<dbReference type="PROSITE" id="PS00211">
    <property type="entry name" value="ABC_TRANSPORTER_1"/>
    <property type="match status" value="1"/>
</dbReference>
<proteinExistence type="predicted"/>
<dbReference type="RefSeq" id="WP_344286636.1">
    <property type="nucleotide sequence ID" value="NZ_BAAAHV010000027.1"/>
</dbReference>
<dbReference type="InterPro" id="IPR039421">
    <property type="entry name" value="Type_1_exporter"/>
</dbReference>
<evidence type="ECO:0000313" key="10">
    <source>
        <dbReference type="EMBL" id="MFD2480082.1"/>
    </source>
</evidence>
<evidence type="ECO:0000256" key="1">
    <source>
        <dbReference type="ARBA" id="ARBA00004651"/>
    </source>
</evidence>
<feature type="transmembrane region" description="Helical" evidence="7">
    <location>
        <begin position="172"/>
        <end position="191"/>
    </location>
</feature>
<evidence type="ECO:0000256" key="2">
    <source>
        <dbReference type="ARBA" id="ARBA00022692"/>
    </source>
</evidence>
<sequence>MSIVNETADAGGLPKCSNRSSRALLGYAKPHRWPLTLVLLLTLAGSVAELVQPLMVETVIAKLTSGESLRNEILLLTGMFMVAVLLNGWQTWIGQRTAERMVLGIRRGLIWRLIRLRVAELDQREPGNLTTRVTSDSTVVQHAATTGVIDLINGALHLAASIVMMGTMSPPLLGITATVLIIVGIVLGFVMPRIRQVVQATQESVGEIGAALDRSLGAARTVKANGAEATETERAISAARSAYRAGLTGARYQVVITTVSGMAVQTSFLVVIGFGGVLVATGELGIATLIAFLLYLFNLGTPILSLVTGFAALQQGLGALQRIEEVNQMTVEDDIDADIGPPTGPPPPVVVDEVTFAYPGRPPALIGVSFTAEPRKLTAIVGPSGAGKTTLFSLLQRFYDHQGGRIMLAGDDISRCDRAEVRQRIAYVEQDTPMLAGTFRENLVYAAPGSDPAAIADVLALTGLDRLVQQLPDGLDTPVGVRGVTLSGGERQRLAIARALLRRPQVLLLDEVTAHLDARSEHTLRRTIEAASRECTVLLIAHRLSTVTSAHRLVVLDQGRVRSTGTHAELLATDPMYRELAATQLLLSES</sequence>
<keyword evidence="3" id="KW-0547">Nucleotide-binding</keyword>
<dbReference type="PROSITE" id="PS50893">
    <property type="entry name" value="ABC_TRANSPORTER_2"/>
    <property type="match status" value="1"/>
</dbReference>
<dbReference type="CDD" id="cd18551">
    <property type="entry name" value="ABC_6TM_LmrA_like"/>
    <property type="match status" value="1"/>
</dbReference>
<comment type="caution">
    <text evidence="10">The sequence shown here is derived from an EMBL/GenBank/DDBJ whole genome shotgun (WGS) entry which is preliminary data.</text>
</comment>
<keyword evidence="4 10" id="KW-0067">ATP-binding</keyword>
<reference evidence="11" key="1">
    <citation type="journal article" date="2019" name="Int. J. Syst. Evol. Microbiol.">
        <title>The Global Catalogue of Microorganisms (GCM) 10K type strain sequencing project: providing services to taxonomists for standard genome sequencing and annotation.</title>
        <authorList>
            <consortium name="The Broad Institute Genomics Platform"/>
            <consortium name="The Broad Institute Genome Sequencing Center for Infectious Disease"/>
            <person name="Wu L."/>
            <person name="Ma J."/>
        </authorList>
    </citation>
    <scope>NUCLEOTIDE SEQUENCE [LARGE SCALE GENOMIC DNA]</scope>
    <source>
        <strain evidence="11">CGMCC 4.7638</strain>
    </source>
</reference>
<dbReference type="PANTHER" id="PTHR43394:SF1">
    <property type="entry name" value="ATP-BINDING CASSETTE SUB-FAMILY B MEMBER 10, MITOCHONDRIAL"/>
    <property type="match status" value="1"/>
</dbReference>
<keyword evidence="5 7" id="KW-1133">Transmembrane helix</keyword>
<feature type="transmembrane region" description="Helical" evidence="7">
    <location>
        <begin position="286"/>
        <end position="313"/>
    </location>
</feature>
<dbReference type="Pfam" id="PF00005">
    <property type="entry name" value="ABC_tran"/>
    <property type="match status" value="1"/>
</dbReference>
<feature type="transmembrane region" description="Helical" evidence="7">
    <location>
        <begin position="254"/>
        <end position="280"/>
    </location>
</feature>
<dbReference type="InterPro" id="IPR003593">
    <property type="entry name" value="AAA+_ATPase"/>
</dbReference>
<name>A0ABW5HTL9_9PSEU</name>
<gene>
    <name evidence="10" type="ORF">ACFSUT_07350</name>
</gene>
<feature type="domain" description="ABC transporter" evidence="8">
    <location>
        <begin position="349"/>
        <end position="583"/>
    </location>
</feature>